<dbReference type="AlphaFoldDB" id="W9NSP0"/>
<accession>W9NSP0</accession>
<protein>
    <submittedName>
        <fullName evidence="2">Uncharacterized protein</fullName>
    </submittedName>
</protein>
<dbReference type="HOGENOM" id="CLU_2015369_0_0_1"/>
<dbReference type="EMBL" id="JH650989">
    <property type="protein sequence ID" value="EXA32982.1"/>
    <property type="molecule type" value="Genomic_DNA"/>
</dbReference>
<name>W9NSP0_FUSOX</name>
<proteinExistence type="predicted"/>
<evidence type="ECO:0000256" key="1">
    <source>
        <dbReference type="SAM" id="MobiDB-lite"/>
    </source>
</evidence>
<dbReference type="Proteomes" id="UP000030751">
    <property type="component" value="Unassembled WGS sequence"/>
</dbReference>
<feature type="compositionally biased region" description="Basic and acidic residues" evidence="1">
    <location>
        <begin position="1"/>
        <end position="12"/>
    </location>
</feature>
<gene>
    <name evidence="2" type="ORF">FOVG_15791</name>
</gene>
<reference evidence="2" key="2">
    <citation type="submission" date="2012-05" db="EMBL/GenBank/DDBJ databases">
        <title>Annotation of the Genome Sequence of Fusarium oxysporum HDV247.</title>
        <authorList>
            <consortium name="The Broad Institute Genomics Platform"/>
            <person name="Ma L.-J."/>
            <person name="Corby-Kistler H."/>
            <person name="Broz K."/>
            <person name="Gale L.R."/>
            <person name="Jonkers W."/>
            <person name="O'Donnell K."/>
            <person name="Ploetz R."/>
            <person name="Steinberg C."/>
            <person name="Schwartz D.C."/>
            <person name="VanEtten H."/>
            <person name="Zhou S."/>
            <person name="Young S.K."/>
            <person name="Zeng Q."/>
            <person name="Gargeya S."/>
            <person name="Fitzgerald M."/>
            <person name="Abouelleil A."/>
            <person name="Alvarado L."/>
            <person name="Chapman S.B."/>
            <person name="Gainer-Dewar J."/>
            <person name="Goldberg J."/>
            <person name="Griggs A."/>
            <person name="Gujja S."/>
            <person name="Hansen M."/>
            <person name="Howarth C."/>
            <person name="Imamovic A."/>
            <person name="Ireland A."/>
            <person name="Larimer J."/>
            <person name="McCowan C."/>
            <person name="Murphy C."/>
            <person name="Pearson M."/>
            <person name="Poon T.W."/>
            <person name="Priest M."/>
            <person name="Roberts A."/>
            <person name="Saif S."/>
            <person name="Shea T."/>
            <person name="Sykes S."/>
            <person name="Wortman J."/>
            <person name="Nusbaum C."/>
            <person name="Birren B."/>
        </authorList>
    </citation>
    <scope>NUCLEOTIDE SEQUENCE</scope>
    <source>
        <strain evidence="2">HDV247</strain>
    </source>
</reference>
<sequence>MTEDTGHNDEARIASNSSPEKVTPTETWGSRGHRVLVRAIAQDDNFIVVRPVRLRHDAKMALIPRFFRKILVLSLKVPLLGTSKNGAALALESSKNSTFPPQKAYHTASNFPYHFQLSVLTYQ</sequence>
<organism evidence="2">
    <name type="scientific">Fusarium oxysporum f. sp. pisi HDV247</name>
    <dbReference type="NCBI Taxonomy" id="1080344"/>
    <lineage>
        <taxon>Eukaryota</taxon>
        <taxon>Fungi</taxon>
        <taxon>Dikarya</taxon>
        <taxon>Ascomycota</taxon>
        <taxon>Pezizomycotina</taxon>
        <taxon>Sordariomycetes</taxon>
        <taxon>Hypocreomycetidae</taxon>
        <taxon>Hypocreales</taxon>
        <taxon>Nectriaceae</taxon>
        <taxon>Fusarium</taxon>
        <taxon>Fusarium oxysporum species complex</taxon>
    </lineage>
</organism>
<reference evidence="2" key="1">
    <citation type="submission" date="2011-10" db="EMBL/GenBank/DDBJ databases">
        <title>The Genome Sequence of Fusarium oxysporum HDV247.</title>
        <authorList>
            <consortium name="The Broad Institute Genome Sequencing Platform"/>
            <person name="Ma L.-J."/>
            <person name="Gale L.R."/>
            <person name="Schwartz D.C."/>
            <person name="Zhou S."/>
            <person name="Corby-Kistler H."/>
            <person name="Young S.K."/>
            <person name="Zeng Q."/>
            <person name="Gargeya S."/>
            <person name="Fitzgerald M."/>
            <person name="Haas B."/>
            <person name="Abouelleil A."/>
            <person name="Alvarado L."/>
            <person name="Arachchi H.M."/>
            <person name="Berlin A."/>
            <person name="Brown A."/>
            <person name="Chapman S.B."/>
            <person name="Chen Z."/>
            <person name="Dunbar C."/>
            <person name="Freedman E."/>
            <person name="Gearin G."/>
            <person name="Goldberg J."/>
            <person name="Griggs A."/>
            <person name="Gujja S."/>
            <person name="Heiman D."/>
            <person name="Howarth C."/>
            <person name="Larson L."/>
            <person name="Lui A."/>
            <person name="MacDonald P.J.P."/>
            <person name="Montmayeur A."/>
            <person name="Murphy C."/>
            <person name="Neiman D."/>
            <person name="Pearson M."/>
            <person name="Priest M."/>
            <person name="Roberts A."/>
            <person name="Saif S."/>
            <person name="Shea T."/>
            <person name="Shenoy N."/>
            <person name="Sisk P."/>
            <person name="Stolte C."/>
            <person name="Sykes S."/>
            <person name="Wortman J."/>
            <person name="Nusbaum C."/>
            <person name="Birren B."/>
        </authorList>
    </citation>
    <scope>NUCLEOTIDE SEQUENCE [LARGE SCALE GENOMIC DNA]</scope>
    <source>
        <strain evidence="2">HDV247</strain>
    </source>
</reference>
<feature type="compositionally biased region" description="Polar residues" evidence="1">
    <location>
        <begin position="14"/>
        <end position="28"/>
    </location>
</feature>
<feature type="region of interest" description="Disordered" evidence="1">
    <location>
        <begin position="1"/>
        <end position="28"/>
    </location>
</feature>
<evidence type="ECO:0000313" key="2">
    <source>
        <dbReference type="EMBL" id="EXA32982.1"/>
    </source>
</evidence>